<dbReference type="RefSeq" id="WP_131453546.1">
    <property type="nucleotide sequence ID" value="NZ_BMJK01000002.1"/>
</dbReference>
<dbReference type="EMBL" id="WTYH01000001">
    <property type="protein sequence ID" value="MXO94312.1"/>
    <property type="molecule type" value="Genomic_DNA"/>
</dbReference>
<evidence type="ECO:0000313" key="2">
    <source>
        <dbReference type="EMBL" id="MXO94312.1"/>
    </source>
</evidence>
<dbReference type="AlphaFoldDB" id="A0A845A4G0"/>
<comment type="caution">
    <text evidence="2">The sequence shown here is derived from an EMBL/GenBank/DDBJ whole genome shotgun (WGS) entry which is preliminary data.</text>
</comment>
<dbReference type="Proteomes" id="UP000460626">
    <property type="component" value="Unassembled WGS sequence"/>
</dbReference>
<protein>
    <submittedName>
        <fullName evidence="2">DUF4440 domain-containing protein</fullName>
    </submittedName>
</protein>
<reference evidence="2 3" key="1">
    <citation type="submission" date="2019-12" db="EMBL/GenBank/DDBJ databases">
        <title>Genomic-based taxomic classification of the family Erythrobacteraceae.</title>
        <authorList>
            <person name="Xu L."/>
        </authorList>
    </citation>
    <scope>NUCLEOTIDE SEQUENCE [LARGE SCALE GENOMIC DNA]</scope>
    <source>
        <strain evidence="2 3">RC4-10-4</strain>
    </source>
</reference>
<dbReference type="InterPro" id="IPR032710">
    <property type="entry name" value="NTF2-like_dom_sf"/>
</dbReference>
<dbReference type="InterPro" id="IPR027843">
    <property type="entry name" value="DUF4440"/>
</dbReference>
<proteinExistence type="predicted"/>
<dbReference type="Gene3D" id="3.10.450.50">
    <property type="match status" value="1"/>
</dbReference>
<dbReference type="Pfam" id="PF14534">
    <property type="entry name" value="DUF4440"/>
    <property type="match status" value="1"/>
</dbReference>
<feature type="domain" description="DUF4440" evidence="1">
    <location>
        <begin position="31"/>
        <end position="145"/>
    </location>
</feature>
<dbReference type="SUPFAM" id="SSF54427">
    <property type="entry name" value="NTF2-like"/>
    <property type="match status" value="1"/>
</dbReference>
<evidence type="ECO:0000259" key="1">
    <source>
        <dbReference type="Pfam" id="PF14534"/>
    </source>
</evidence>
<name>A0A845A4G0_9SPHN</name>
<keyword evidence="3" id="KW-1185">Reference proteome</keyword>
<sequence>MAGTLALAACNGADAPEPQASVAEVPQVADIEAALNDSAAGWNEGDMTRFLAVYSGDPRTAFVGGEEVIHGRGAIETRYRDRYDWSGPDPSGRGVLSFVTEDFRPLGQDHALYVGRYVLEYPQGKPPATGFTSLVFERENGKWQIISDHSS</sequence>
<gene>
    <name evidence="2" type="ORF">GRI62_11970</name>
</gene>
<evidence type="ECO:0000313" key="3">
    <source>
        <dbReference type="Proteomes" id="UP000460626"/>
    </source>
</evidence>
<dbReference type="OrthoDB" id="120856at2"/>
<organism evidence="2 3">
    <name type="scientific">Aurantiacibacter arachoides</name>
    <dbReference type="NCBI Taxonomy" id="1850444"/>
    <lineage>
        <taxon>Bacteria</taxon>
        <taxon>Pseudomonadati</taxon>
        <taxon>Pseudomonadota</taxon>
        <taxon>Alphaproteobacteria</taxon>
        <taxon>Sphingomonadales</taxon>
        <taxon>Erythrobacteraceae</taxon>
        <taxon>Aurantiacibacter</taxon>
    </lineage>
</organism>
<accession>A0A845A4G0</accession>